<evidence type="ECO:0000256" key="2">
    <source>
        <dbReference type="ARBA" id="ARBA00023235"/>
    </source>
</evidence>
<proteinExistence type="inferred from homology"/>
<evidence type="ECO:0000256" key="1">
    <source>
        <dbReference type="ARBA" id="ARBA00008270"/>
    </source>
</evidence>
<dbReference type="EMBL" id="JBHUFV010000080">
    <property type="protein sequence ID" value="MFD1939124.1"/>
    <property type="molecule type" value="Genomic_DNA"/>
</dbReference>
<dbReference type="PIRSF" id="PIRSF016184">
    <property type="entry name" value="PhzC_PhzF"/>
    <property type="match status" value="1"/>
</dbReference>
<protein>
    <submittedName>
        <fullName evidence="4">PhzF family phenazine biosynthesis protein</fullName>
    </submittedName>
</protein>
<feature type="compositionally biased region" description="Pro residues" evidence="3">
    <location>
        <begin position="211"/>
        <end position="221"/>
    </location>
</feature>
<organism evidence="4 5">
    <name type="scientific">Nonomuraea mangrovi</name>
    <dbReference type="NCBI Taxonomy" id="2316207"/>
    <lineage>
        <taxon>Bacteria</taxon>
        <taxon>Bacillati</taxon>
        <taxon>Actinomycetota</taxon>
        <taxon>Actinomycetes</taxon>
        <taxon>Streptosporangiales</taxon>
        <taxon>Streptosporangiaceae</taxon>
        <taxon>Nonomuraea</taxon>
    </lineage>
</organism>
<dbReference type="PANTHER" id="PTHR13774">
    <property type="entry name" value="PHENAZINE BIOSYNTHESIS PROTEIN"/>
    <property type="match status" value="1"/>
</dbReference>
<gene>
    <name evidence="4" type="ORF">ACFSKW_47460</name>
</gene>
<accession>A0ABW4TDK1</accession>
<sequence length="315" mass="32309">MRLFTVDAFTPTAFQGNPAAVCLLESRASDTWMQSVAAEMRLSETAFLLGNSLRWFTPVAEVSLCGHATLATAHVLYSTGAATGEIKFTTKSGILTVNRSDDGLISMDFPAKEVTPATVPDGLEKALGAAVVGVGHSQLDLLVELESEEAVRSLDPDIAALERIDARGVIVTARAAAPTPEPPAPAALEGAAARGPETPASAAPEGAAAPGPRPTGSPAPDPISAGPAVGSSPAVSYDYVSRFFAPRVGVPEDPVTGSAHCALAPFWSARLGRASLVGRQLSARGGTIRTTVRGDRVDLAGRAVTVLSGTLHITP</sequence>
<keyword evidence="5" id="KW-1185">Reference proteome</keyword>
<dbReference type="RefSeq" id="WP_379581213.1">
    <property type="nucleotide sequence ID" value="NZ_JBHUFV010000080.1"/>
</dbReference>
<feature type="region of interest" description="Disordered" evidence="3">
    <location>
        <begin position="175"/>
        <end position="228"/>
    </location>
</feature>
<evidence type="ECO:0000313" key="5">
    <source>
        <dbReference type="Proteomes" id="UP001597368"/>
    </source>
</evidence>
<evidence type="ECO:0000313" key="4">
    <source>
        <dbReference type="EMBL" id="MFD1939124.1"/>
    </source>
</evidence>
<dbReference type="Pfam" id="PF02567">
    <property type="entry name" value="PhzC-PhzF"/>
    <property type="match status" value="2"/>
</dbReference>
<reference evidence="5" key="1">
    <citation type="journal article" date="2019" name="Int. J. Syst. Evol. Microbiol.">
        <title>The Global Catalogue of Microorganisms (GCM) 10K type strain sequencing project: providing services to taxonomists for standard genome sequencing and annotation.</title>
        <authorList>
            <consortium name="The Broad Institute Genomics Platform"/>
            <consortium name="The Broad Institute Genome Sequencing Center for Infectious Disease"/>
            <person name="Wu L."/>
            <person name="Ma J."/>
        </authorList>
    </citation>
    <scope>NUCLEOTIDE SEQUENCE [LARGE SCALE GENOMIC DNA]</scope>
    <source>
        <strain evidence="5">ICMP 6774ER</strain>
    </source>
</reference>
<dbReference type="NCBIfam" id="TIGR00654">
    <property type="entry name" value="PhzF_family"/>
    <property type="match status" value="1"/>
</dbReference>
<dbReference type="SUPFAM" id="SSF54506">
    <property type="entry name" value="Diaminopimelate epimerase-like"/>
    <property type="match status" value="1"/>
</dbReference>
<dbReference type="Gene3D" id="3.10.310.10">
    <property type="entry name" value="Diaminopimelate Epimerase, Chain A, domain 1"/>
    <property type="match status" value="2"/>
</dbReference>
<keyword evidence="2" id="KW-0413">Isomerase</keyword>
<evidence type="ECO:0000256" key="3">
    <source>
        <dbReference type="SAM" id="MobiDB-lite"/>
    </source>
</evidence>
<name>A0ABW4TDK1_9ACTN</name>
<feature type="compositionally biased region" description="Low complexity" evidence="3">
    <location>
        <begin position="186"/>
        <end position="210"/>
    </location>
</feature>
<dbReference type="InterPro" id="IPR003719">
    <property type="entry name" value="Phenazine_PhzF-like"/>
</dbReference>
<dbReference type="Proteomes" id="UP001597368">
    <property type="component" value="Unassembled WGS sequence"/>
</dbReference>
<dbReference type="PANTHER" id="PTHR13774:SF17">
    <property type="entry name" value="PHENAZINE BIOSYNTHESIS-LIKE DOMAIN-CONTAINING PROTEIN"/>
    <property type="match status" value="1"/>
</dbReference>
<comment type="similarity">
    <text evidence="1">Belongs to the PhzF family.</text>
</comment>
<comment type="caution">
    <text evidence="4">The sequence shown here is derived from an EMBL/GenBank/DDBJ whole genome shotgun (WGS) entry which is preliminary data.</text>
</comment>